<reference evidence="2 3" key="1">
    <citation type="journal article" date="2017" name="Environ. Microbiol.">
        <title>Decay of the glycolytic pathway and adaptation to intranuclear parasitism within Enterocytozoonidae microsporidia.</title>
        <authorList>
            <person name="Wiredu Boakye D."/>
            <person name="Jaroenlak P."/>
            <person name="Prachumwat A."/>
            <person name="Williams T.A."/>
            <person name="Bateman K.S."/>
            <person name="Itsathitphaisarn O."/>
            <person name="Sritunyalucksana K."/>
            <person name="Paszkiewicz K.H."/>
            <person name="Moore K.A."/>
            <person name="Stentiford G.D."/>
            <person name="Williams B.A."/>
        </authorList>
    </citation>
    <scope>NUCLEOTIDE SEQUENCE [LARGE SCALE GENOMIC DNA]</scope>
    <source>
        <strain evidence="2 3">TH1</strain>
    </source>
</reference>
<organism evidence="2 3">
    <name type="scientific">Ecytonucleospora hepatopenaei</name>
    <dbReference type="NCBI Taxonomy" id="646526"/>
    <lineage>
        <taxon>Eukaryota</taxon>
        <taxon>Fungi</taxon>
        <taxon>Fungi incertae sedis</taxon>
        <taxon>Microsporidia</taxon>
        <taxon>Enterocytozoonidae</taxon>
        <taxon>Ecytonucleospora</taxon>
    </lineage>
</organism>
<dbReference type="VEuPathDB" id="MicrosporidiaDB:EHP00_1066"/>
<evidence type="ECO:0000256" key="1">
    <source>
        <dbReference type="SAM" id="Phobius"/>
    </source>
</evidence>
<feature type="transmembrane region" description="Helical" evidence="1">
    <location>
        <begin position="78"/>
        <end position="97"/>
    </location>
</feature>
<keyword evidence="3" id="KW-1185">Reference proteome</keyword>
<evidence type="ECO:0000313" key="3">
    <source>
        <dbReference type="Proteomes" id="UP000192758"/>
    </source>
</evidence>
<proteinExistence type="predicted"/>
<protein>
    <submittedName>
        <fullName evidence="2">Uncharacterized protein</fullName>
    </submittedName>
</protein>
<sequence>MAGADVKAMGIIEKVKSKSYSTDLHIPSVARCNPLPTPTSVGSMVRHVDIAFKMLITSNSLIITYNVFLYYINYIIYIYIYFTVYILYSIILCYCVIN</sequence>
<keyword evidence="1" id="KW-0472">Membrane</keyword>
<comment type="caution">
    <text evidence="2">The sequence shown here is derived from an EMBL/GenBank/DDBJ whole genome shotgun (WGS) entry which is preliminary data.</text>
</comment>
<accession>A0A1W0E574</accession>
<keyword evidence="1" id="KW-0812">Transmembrane</keyword>
<gene>
    <name evidence="2" type="ORF">EHP00_1066</name>
</gene>
<dbReference type="OrthoDB" id="10534917at2759"/>
<name>A0A1W0E574_9MICR</name>
<dbReference type="Proteomes" id="UP000192758">
    <property type="component" value="Unassembled WGS sequence"/>
</dbReference>
<keyword evidence="1" id="KW-1133">Transmembrane helix</keyword>
<evidence type="ECO:0000313" key="2">
    <source>
        <dbReference type="EMBL" id="OQS54373.1"/>
    </source>
</evidence>
<dbReference type="AlphaFoldDB" id="A0A1W0E574"/>
<dbReference type="EMBL" id="MNPJ01000020">
    <property type="protein sequence ID" value="OQS54373.1"/>
    <property type="molecule type" value="Genomic_DNA"/>
</dbReference>